<sequence length="394" mass="44070">MLREAPESYLEGLLALYNHALEDGIFPAQWKIARIKAILKSPNRNPSLISSLRPVSLLPCKGKLLERLILNVIEPQLSLATHPNQFGCTRGRCTEVQLHSCLARHAHPSKELLYRPFAELSTKNRTPRIGVTRGCPQGSVLGTAFWNLAFSGLLLELDSEEAVVLEAQTRAELVLKAEKVSRRIQEWCTFAILELSAGKTQSVLFRGSEDHQHPFRFTAGNGRLQAKEVVRYLGIELSRKHSCSPQLENVASKSTRIAPAVRGLSGSDWGIPYACHLKYIQSVFLSSVMYGASTWWNNPTKAQRERVLRIQRACLIAMTKAYETCSTDALLVLSGTMPLDLMLDARVALVTVKSPSRVCVPIQPDLKILLESCESIQEKRDAIRQWATTCWQEQ</sequence>
<organism evidence="1 2">
    <name type="scientific">Apolygus lucorum</name>
    <name type="common">Small green plant bug</name>
    <name type="synonym">Lygocoris lucorum</name>
    <dbReference type="NCBI Taxonomy" id="248454"/>
    <lineage>
        <taxon>Eukaryota</taxon>
        <taxon>Metazoa</taxon>
        <taxon>Ecdysozoa</taxon>
        <taxon>Arthropoda</taxon>
        <taxon>Hexapoda</taxon>
        <taxon>Insecta</taxon>
        <taxon>Pterygota</taxon>
        <taxon>Neoptera</taxon>
        <taxon>Paraneoptera</taxon>
        <taxon>Hemiptera</taxon>
        <taxon>Heteroptera</taxon>
        <taxon>Panheteroptera</taxon>
        <taxon>Cimicomorpha</taxon>
        <taxon>Miridae</taxon>
        <taxon>Mirini</taxon>
        <taxon>Apolygus</taxon>
    </lineage>
</organism>
<dbReference type="Proteomes" id="UP000466442">
    <property type="component" value="Unassembled WGS sequence"/>
</dbReference>
<comment type="caution">
    <text evidence="1">The sequence shown here is derived from an EMBL/GenBank/DDBJ whole genome shotgun (WGS) entry which is preliminary data.</text>
</comment>
<dbReference type="AlphaFoldDB" id="A0A8S9XZ49"/>
<evidence type="ECO:0000313" key="1">
    <source>
        <dbReference type="EMBL" id="KAF6212885.1"/>
    </source>
</evidence>
<keyword evidence="2" id="KW-1185">Reference proteome</keyword>
<dbReference type="PANTHER" id="PTHR36688:SF1">
    <property type="entry name" value="ENDONUCLEASE_EXONUCLEASE_PHOSPHATASE DOMAIN-CONTAINING PROTEIN"/>
    <property type="match status" value="1"/>
</dbReference>
<evidence type="ECO:0000313" key="2">
    <source>
        <dbReference type="Proteomes" id="UP000466442"/>
    </source>
</evidence>
<dbReference type="EMBL" id="WIXP02000003">
    <property type="protein sequence ID" value="KAF6212885.1"/>
    <property type="molecule type" value="Genomic_DNA"/>
</dbReference>
<evidence type="ECO:0008006" key="3">
    <source>
        <dbReference type="Google" id="ProtNLM"/>
    </source>
</evidence>
<protein>
    <recommendedName>
        <fullName evidence="3">Reverse transcriptase domain-containing protein</fullName>
    </recommendedName>
</protein>
<proteinExistence type="predicted"/>
<dbReference type="PANTHER" id="PTHR36688">
    <property type="entry name" value="ENDO/EXONUCLEASE/PHOSPHATASE DOMAIN-CONTAINING PROTEIN"/>
    <property type="match status" value="1"/>
</dbReference>
<dbReference type="InterPro" id="IPR052560">
    <property type="entry name" value="RdDP_mobile_element"/>
</dbReference>
<dbReference type="OrthoDB" id="6627902at2759"/>
<name>A0A8S9XZ49_APOLU</name>
<accession>A0A8S9XZ49</accession>
<reference evidence="1" key="1">
    <citation type="journal article" date="2021" name="Mol. Ecol. Resour.">
        <title>Apolygus lucorum genome provides insights into omnivorousness and mesophyll feeding.</title>
        <authorList>
            <person name="Liu Y."/>
            <person name="Liu H."/>
            <person name="Wang H."/>
            <person name="Huang T."/>
            <person name="Liu B."/>
            <person name="Yang B."/>
            <person name="Yin L."/>
            <person name="Li B."/>
            <person name="Zhang Y."/>
            <person name="Zhang S."/>
            <person name="Jiang F."/>
            <person name="Zhang X."/>
            <person name="Ren Y."/>
            <person name="Wang B."/>
            <person name="Wang S."/>
            <person name="Lu Y."/>
            <person name="Wu K."/>
            <person name="Fan W."/>
            <person name="Wang G."/>
        </authorList>
    </citation>
    <scope>NUCLEOTIDE SEQUENCE</scope>
    <source>
        <strain evidence="1">12Hb</strain>
    </source>
</reference>
<gene>
    <name evidence="1" type="ORF">GE061_010595</name>
</gene>